<dbReference type="InterPro" id="IPR011009">
    <property type="entry name" value="Kinase-like_dom_sf"/>
</dbReference>
<feature type="compositionally biased region" description="Polar residues" evidence="4">
    <location>
        <begin position="454"/>
        <end position="471"/>
    </location>
</feature>
<dbReference type="SMART" id="SM00220">
    <property type="entry name" value="S_TKc"/>
    <property type="match status" value="1"/>
</dbReference>
<dbReference type="PANTHER" id="PTHR48014">
    <property type="entry name" value="SERINE/THREONINE-PROTEIN KINASE FRAY2"/>
    <property type="match status" value="1"/>
</dbReference>
<keyword evidence="6" id="KW-1185">Reference proteome</keyword>
<dbReference type="GO" id="GO:0043539">
    <property type="term" value="F:protein serine/threonine kinase activator activity"/>
    <property type="evidence" value="ECO:0007669"/>
    <property type="project" value="InterPro"/>
</dbReference>
<dbReference type="FunFam" id="1.10.510.10:FF:000125">
    <property type="entry name" value="serine/threonine-protein kinase BLUS1-like isoform X2"/>
    <property type="match status" value="1"/>
</dbReference>
<dbReference type="InterPro" id="IPR047173">
    <property type="entry name" value="STRAD_A/B-like"/>
</dbReference>
<dbReference type="SUPFAM" id="SSF56112">
    <property type="entry name" value="Protein kinase-like (PK-like)"/>
    <property type="match status" value="1"/>
</dbReference>
<dbReference type="PANTHER" id="PTHR48014:SF21">
    <property type="entry name" value="SERINE_THREONINE-PROTEIN KINASE FRAY2"/>
    <property type="match status" value="1"/>
</dbReference>
<feature type="coiled-coil region" evidence="3">
    <location>
        <begin position="675"/>
        <end position="702"/>
    </location>
</feature>
<dbReference type="KEGG" id="ghi:107924560"/>
<dbReference type="AlphaFoldDB" id="A0A1U8L7I0"/>
<dbReference type="FunFam" id="3.30.200.20:FF:000099">
    <property type="entry name" value="Serine/threonine-protein kinase BLUS1"/>
    <property type="match status" value="1"/>
</dbReference>
<dbReference type="PaxDb" id="3635-A0A1U8L7I0"/>
<dbReference type="InterPro" id="IPR000719">
    <property type="entry name" value="Prot_kinase_dom"/>
</dbReference>
<evidence type="ECO:0000313" key="8">
    <source>
        <dbReference type="RefSeq" id="XP_016710557.1"/>
    </source>
</evidence>
<dbReference type="Gene3D" id="3.30.200.20">
    <property type="entry name" value="Phosphorylase Kinase, domain 1"/>
    <property type="match status" value="1"/>
</dbReference>
<dbReference type="PROSITE" id="PS00107">
    <property type="entry name" value="PROTEIN_KINASE_ATP"/>
    <property type="match status" value="1"/>
</dbReference>
<organism evidence="6 8">
    <name type="scientific">Gossypium hirsutum</name>
    <name type="common">Upland cotton</name>
    <name type="synonym">Gossypium mexicanum</name>
    <dbReference type="NCBI Taxonomy" id="3635"/>
    <lineage>
        <taxon>Eukaryota</taxon>
        <taxon>Viridiplantae</taxon>
        <taxon>Streptophyta</taxon>
        <taxon>Embryophyta</taxon>
        <taxon>Tracheophyta</taxon>
        <taxon>Spermatophyta</taxon>
        <taxon>Magnoliopsida</taxon>
        <taxon>eudicotyledons</taxon>
        <taxon>Gunneridae</taxon>
        <taxon>Pentapetalae</taxon>
        <taxon>rosids</taxon>
        <taxon>malvids</taxon>
        <taxon>Malvales</taxon>
        <taxon>Malvaceae</taxon>
        <taxon>Malvoideae</taxon>
        <taxon>Gossypium</taxon>
    </lineage>
</organism>
<dbReference type="GO" id="GO:0004672">
    <property type="term" value="F:protein kinase activity"/>
    <property type="evidence" value="ECO:0007669"/>
    <property type="project" value="InterPro"/>
</dbReference>
<dbReference type="OrthoDB" id="248923at2759"/>
<dbReference type="PROSITE" id="PS50011">
    <property type="entry name" value="PROTEIN_KINASE_DOM"/>
    <property type="match status" value="1"/>
</dbReference>
<feature type="region of interest" description="Disordered" evidence="4">
    <location>
        <begin position="642"/>
        <end position="667"/>
    </location>
</feature>
<reference evidence="7 8" key="2">
    <citation type="submission" date="2025-04" db="UniProtKB">
        <authorList>
            <consortium name="RefSeq"/>
        </authorList>
    </citation>
    <scope>IDENTIFICATION</scope>
    <source>
        <tissue evidence="7 8">Leaf</tissue>
    </source>
</reference>
<proteinExistence type="inferred from homology"/>
<accession>A0A1U8L7I0</accession>
<keyword evidence="3" id="KW-0175">Coiled coil</keyword>
<dbReference type="RefSeq" id="XP_016710557.1">
    <property type="nucleotide sequence ID" value="XM_016855068.1"/>
</dbReference>
<dbReference type="InterPro" id="IPR017441">
    <property type="entry name" value="Protein_kinase_ATP_BS"/>
</dbReference>
<reference evidence="6" key="1">
    <citation type="journal article" date="2020" name="Nat. Genet.">
        <title>Genomic diversifications of five Gossypium allopolyploid species and their impact on cotton improvement.</title>
        <authorList>
            <person name="Chen Z.J."/>
            <person name="Sreedasyam A."/>
            <person name="Ando A."/>
            <person name="Song Q."/>
            <person name="De Santiago L.M."/>
            <person name="Hulse-Kemp A.M."/>
            <person name="Ding M."/>
            <person name="Ye W."/>
            <person name="Kirkbride R.C."/>
            <person name="Jenkins J."/>
            <person name="Plott C."/>
            <person name="Lovell J."/>
            <person name="Lin Y.M."/>
            <person name="Vaughn R."/>
            <person name="Liu B."/>
            <person name="Simpson S."/>
            <person name="Scheffler B.E."/>
            <person name="Wen L."/>
            <person name="Saski C.A."/>
            <person name="Grover C.E."/>
            <person name="Hu G."/>
            <person name="Conover J.L."/>
            <person name="Carlson J.W."/>
            <person name="Shu S."/>
            <person name="Boston L.B."/>
            <person name="Williams M."/>
            <person name="Peterson D.G."/>
            <person name="McGee K."/>
            <person name="Jones D.C."/>
            <person name="Wendel J.F."/>
            <person name="Stelly D.M."/>
            <person name="Grimwood J."/>
            <person name="Schmutz J."/>
        </authorList>
    </citation>
    <scope>NUCLEOTIDE SEQUENCE [LARGE SCALE GENOMIC DNA]</scope>
    <source>
        <strain evidence="6">cv. TM-1</strain>
    </source>
</reference>
<evidence type="ECO:0000259" key="5">
    <source>
        <dbReference type="PROSITE" id="PS50011"/>
    </source>
</evidence>
<evidence type="ECO:0000256" key="2">
    <source>
        <dbReference type="PROSITE-ProRule" id="PRU10141"/>
    </source>
</evidence>
<keyword evidence="2" id="KW-0067">ATP-binding</keyword>
<feature type="region of interest" description="Disordered" evidence="4">
    <location>
        <begin position="453"/>
        <end position="478"/>
    </location>
</feature>
<comment type="similarity">
    <text evidence="1">Belongs to the protein kinase superfamily. STE Ser/Thr protein kinase family. STE20 subfamily.</text>
</comment>
<feature type="binding site" evidence="2">
    <location>
        <position position="46"/>
    </location>
    <ligand>
        <name>ATP</name>
        <dbReference type="ChEBI" id="CHEBI:30616"/>
    </ligand>
</feature>
<feature type="domain" description="Protein kinase" evidence="5">
    <location>
        <begin position="17"/>
        <end position="278"/>
    </location>
</feature>
<keyword evidence="2" id="KW-0547">Nucleotide-binding</keyword>
<dbReference type="Gene3D" id="1.10.510.10">
    <property type="entry name" value="Transferase(Phosphotransferase) domain 1"/>
    <property type="match status" value="1"/>
</dbReference>
<dbReference type="RefSeq" id="XP_016710556.1">
    <property type="nucleotide sequence ID" value="XM_016855067.1"/>
</dbReference>
<dbReference type="Pfam" id="PF00069">
    <property type="entry name" value="Pkinase"/>
    <property type="match status" value="1"/>
</dbReference>
<dbReference type="Proteomes" id="UP000818029">
    <property type="component" value="Chromosome A11"/>
</dbReference>
<evidence type="ECO:0000313" key="6">
    <source>
        <dbReference type="Proteomes" id="UP000818029"/>
    </source>
</evidence>
<evidence type="ECO:0000256" key="3">
    <source>
        <dbReference type="SAM" id="Coils"/>
    </source>
</evidence>
<evidence type="ECO:0000313" key="7">
    <source>
        <dbReference type="RefSeq" id="XP_016710556.1"/>
    </source>
</evidence>
<evidence type="ECO:0000256" key="4">
    <source>
        <dbReference type="SAM" id="MobiDB-lite"/>
    </source>
</evidence>
<dbReference type="GO" id="GO:0005524">
    <property type="term" value="F:ATP binding"/>
    <property type="evidence" value="ECO:0007669"/>
    <property type="project" value="UniProtKB-UniRule"/>
</dbReference>
<dbReference type="STRING" id="3635.A0A1U8L7I0"/>
<dbReference type="SMR" id="A0A1U8L7I0"/>
<protein>
    <submittedName>
        <fullName evidence="7 8">Serine/threonine-protein kinase hippo-like isoform X1</fullName>
    </submittedName>
</protein>
<name>A0A1U8L7I0_GOSHI</name>
<dbReference type="GeneID" id="107924560"/>
<evidence type="ECO:0000256" key="1">
    <source>
        <dbReference type="ARBA" id="ARBA00008874"/>
    </source>
</evidence>
<dbReference type="CDD" id="cd06610">
    <property type="entry name" value="STKc_OSR1_SPAK"/>
    <property type="match status" value="1"/>
</dbReference>
<sequence length="720" mass="79812">MKRMGGSRSYSANPSDYKLLEEVGYGASATVYRAIYIPFNDVVAIKCLDLDRCNSNLDDIRREAQTMSLIDHPNVIRAFCSFVVDRNLWVVMPFMSEGSCLHLMKIAYPEGFEEPAIGSILKETLKALDYLHRQGHIHRDVKAGNILLDNNGTVKLADFGVSACMFDSGDRQRSRNTFVGTPCWMAPEVLQPGSGYNSKADVWSFGITALELAHGHAPFSKYPPMKVLLMTIQNAPPGLDYDRDKKFSKSFKEMVAMCLVKDQTKRPTAEKLLKHSFFKHAKPPELSLKKLFTDLPPLWNRVKALQLKDAAQLALKKMPSAEQEALSQSEYQRGVSAWNFDIEDLKAQASLVRDDDIHECKDDESLKSSPGHKAAAYCESSLGKLNLDREVSWVEFGGPRSVDSIQPDCLNETGKNLDCDRVEKGLRKNGSNIDVMASTSEKDVGLAKAKTVKPRQTQSGPLTPGSVLNHSSSDRVRNSERFENENLPATEKVCQVRKAPSFSGPLMLPNRASANSLSAPIKSSGGFRESLDDKSKANLVQIKGRFSVTSENLDLVKDIPLSSVSRRSSQTSPLRKSASVGDWMFESKQVPISQSPKDLTNGNVPASILMAHLQNLFQQTSLQQDLIVNLLNTLQSAEAVDASQNGKLPPLPRSESNGNVETPASERERLLLGKITELQSRMMNLTDELTAEKLKHDQLQQQLRFVSGVEENGIRREVDA</sequence>
<gene>
    <name evidence="7 8" type="primary">LOC107924560</name>
</gene>